<dbReference type="AlphaFoldDB" id="A0A5J4QWH0"/>
<name>A0A5J4QWH0_9ZZZZ</name>
<comment type="caution">
    <text evidence="1">The sequence shown here is derived from an EMBL/GenBank/DDBJ whole genome shotgun (WGS) entry which is preliminary data.</text>
</comment>
<organism evidence="1">
    <name type="scientific">termite gut metagenome</name>
    <dbReference type="NCBI Taxonomy" id="433724"/>
    <lineage>
        <taxon>unclassified sequences</taxon>
        <taxon>metagenomes</taxon>
        <taxon>organismal metagenomes</taxon>
    </lineage>
</organism>
<gene>
    <name evidence="1" type="ORF">EZS27_024568</name>
</gene>
<reference evidence="1" key="1">
    <citation type="submission" date="2019-03" db="EMBL/GenBank/DDBJ databases">
        <title>Single cell metagenomics reveals metabolic interactions within the superorganism composed of flagellate Streblomastix strix and complex community of Bacteroidetes bacteria on its surface.</title>
        <authorList>
            <person name="Treitli S.C."/>
            <person name="Kolisko M."/>
            <person name="Husnik F."/>
            <person name="Keeling P."/>
            <person name="Hampl V."/>
        </authorList>
    </citation>
    <scope>NUCLEOTIDE SEQUENCE</scope>
    <source>
        <strain evidence="1">STM</strain>
    </source>
</reference>
<dbReference type="EMBL" id="SNRY01002190">
    <property type="protein sequence ID" value="KAA6326307.1"/>
    <property type="molecule type" value="Genomic_DNA"/>
</dbReference>
<protein>
    <submittedName>
        <fullName evidence="1">Uncharacterized protein</fullName>
    </submittedName>
</protein>
<accession>A0A5J4QWH0</accession>
<sequence>MAIEIAKDYMELNFASPFRLLQAKEYHNCIILTAKNLKKVDKTEEKKEDDTKPCRFYKIEINVKYDEEDIPWLYTFIVQAIDVDIAMLTINDYIRSLSEKEGKESIKFKTTIESAALIPCTHIVGNEFSSVYINS</sequence>
<proteinExistence type="predicted"/>
<evidence type="ECO:0000313" key="1">
    <source>
        <dbReference type="EMBL" id="KAA6326307.1"/>
    </source>
</evidence>